<gene>
    <name evidence="2" type="ORF">F8C82_05625</name>
</gene>
<evidence type="ECO:0000313" key="3">
    <source>
        <dbReference type="Proteomes" id="UP000484164"/>
    </source>
</evidence>
<evidence type="ECO:0000259" key="1">
    <source>
        <dbReference type="SMART" id="SM00867"/>
    </source>
</evidence>
<dbReference type="InterPro" id="IPR036761">
    <property type="entry name" value="TTHA0802/YceI-like_sf"/>
</dbReference>
<reference evidence="2 3" key="1">
    <citation type="submission" date="2019-10" db="EMBL/GenBank/DDBJ databases">
        <title>Genome sequence of Phaeocystidibacter marisrubri JCM30614 (type strain).</title>
        <authorList>
            <person name="Bowman J.P."/>
        </authorList>
    </citation>
    <scope>NUCLEOTIDE SEQUENCE [LARGE SCALE GENOMIC DNA]</scope>
    <source>
        <strain evidence="2 3">JCM 30614</strain>
    </source>
</reference>
<sequence length="199" mass="21883">MAVTEVFTHSTFIPVKRAQMKSLKFLTTAVAFAMGLSAFGQSYQMSPNSEFTVEGTSNVHDWSAKVTEVTAASTVANDELQSLRLVFKVESMDSGDRLMNKRMHASLEAEDYPDIVFVMKTYQLNGSRATVNGDLTIHGVKRNINVQANFTKLSDGSIKLSGTHSVKFSQHGMSAPSFMFGAMKVADEVNINFALILKR</sequence>
<accession>A0A6L3ZJP8</accession>
<dbReference type="InterPro" id="IPR007372">
    <property type="entry name" value="Lipid/polyisoprenoid-bd_YceI"/>
</dbReference>
<dbReference type="OrthoDB" id="9794147at2"/>
<dbReference type="Proteomes" id="UP000484164">
    <property type="component" value="Unassembled WGS sequence"/>
</dbReference>
<dbReference type="AlphaFoldDB" id="A0A6L3ZJP8"/>
<dbReference type="PANTHER" id="PTHR34406">
    <property type="entry name" value="PROTEIN YCEI"/>
    <property type="match status" value="1"/>
</dbReference>
<name>A0A6L3ZJP8_9FLAO</name>
<proteinExistence type="predicted"/>
<protein>
    <submittedName>
        <fullName evidence="2">YceI family protein</fullName>
    </submittedName>
</protein>
<keyword evidence="3" id="KW-1185">Reference proteome</keyword>
<organism evidence="2 3">
    <name type="scientific">Phaeocystidibacter marisrubri</name>
    <dbReference type="NCBI Taxonomy" id="1577780"/>
    <lineage>
        <taxon>Bacteria</taxon>
        <taxon>Pseudomonadati</taxon>
        <taxon>Bacteroidota</taxon>
        <taxon>Flavobacteriia</taxon>
        <taxon>Flavobacteriales</taxon>
        <taxon>Phaeocystidibacteraceae</taxon>
        <taxon>Phaeocystidibacter</taxon>
    </lineage>
</organism>
<feature type="domain" description="Lipid/polyisoprenoid-binding YceI-like" evidence="1">
    <location>
        <begin position="42"/>
        <end position="198"/>
    </location>
</feature>
<dbReference type="Gene3D" id="2.40.128.110">
    <property type="entry name" value="Lipid/polyisoprenoid-binding, YceI-like"/>
    <property type="match status" value="1"/>
</dbReference>
<comment type="caution">
    <text evidence="2">The sequence shown here is derived from an EMBL/GenBank/DDBJ whole genome shotgun (WGS) entry which is preliminary data.</text>
</comment>
<dbReference type="PANTHER" id="PTHR34406:SF1">
    <property type="entry name" value="PROTEIN YCEI"/>
    <property type="match status" value="1"/>
</dbReference>
<evidence type="ECO:0000313" key="2">
    <source>
        <dbReference type="EMBL" id="KAB2817883.1"/>
    </source>
</evidence>
<dbReference type="EMBL" id="WBVQ01000001">
    <property type="protein sequence ID" value="KAB2817883.1"/>
    <property type="molecule type" value="Genomic_DNA"/>
</dbReference>
<dbReference type="SMART" id="SM00867">
    <property type="entry name" value="YceI"/>
    <property type="match status" value="1"/>
</dbReference>
<dbReference type="Pfam" id="PF04264">
    <property type="entry name" value="YceI"/>
    <property type="match status" value="1"/>
</dbReference>
<dbReference type="SUPFAM" id="SSF101874">
    <property type="entry name" value="YceI-like"/>
    <property type="match status" value="1"/>
</dbReference>